<organism evidence="1 2">
    <name type="scientific">Bacillus phage DZ1</name>
    <dbReference type="NCBI Taxonomy" id="3075862"/>
    <lineage>
        <taxon>Viruses</taxon>
        <taxon>Duplodnaviria</taxon>
        <taxon>Heunggongvirae</taxon>
        <taxon>Uroviricota</taxon>
        <taxon>Caudoviricetes</taxon>
        <taxon>Ehrlichviridae</taxon>
        <taxon>Dazunavirus</taxon>
        <taxon>Dazunavirus DZ1</taxon>
    </lineage>
</organism>
<name>A0AA96EKT0_9CAUD</name>
<proteinExistence type="predicted"/>
<keyword evidence="2" id="KW-1185">Reference proteome</keyword>
<reference evidence="1 2" key="1">
    <citation type="submission" date="2023-07" db="EMBL/GenBank/DDBJ databases">
        <title>Isolation and characterization of Bacillus cereus bacteriophage DZ1 and its application in foods.</title>
        <authorList>
            <person name="Huang Z."/>
            <person name="Ding Y."/>
            <person name="Wu Q."/>
        </authorList>
    </citation>
    <scope>NUCLEOTIDE SEQUENCE [LARGE SCALE GENOMIC DNA]</scope>
</reference>
<evidence type="ECO:0000313" key="2">
    <source>
        <dbReference type="Proteomes" id="UP001304814"/>
    </source>
</evidence>
<evidence type="ECO:0000313" key="1">
    <source>
        <dbReference type="EMBL" id="WNL49459.1"/>
    </source>
</evidence>
<sequence>MQTICKIKKHVSQMAAGEKSFLLGKFQDIPSFMWSFTDYSKKRLAGRGISETDFKALFTKYDLIEFHVGDHGKGGDPRILLRSRTTTEKYNFEVCAVFSLRDARVVTIWINHVTNQHDNVVMANYTKKYDIMQNWKGRL</sequence>
<dbReference type="EMBL" id="OR338916">
    <property type="protein sequence ID" value="WNL49459.1"/>
    <property type="molecule type" value="Genomic_DNA"/>
</dbReference>
<accession>A0AA96EKT0</accession>
<protein>
    <submittedName>
        <fullName evidence="1">Uncharacterized protein</fullName>
    </submittedName>
</protein>
<dbReference type="Proteomes" id="UP001304814">
    <property type="component" value="Segment"/>
</dbReference>